<dbReference type="Proteomes" id="UP000030764">
    <property type="component" value="Unassembled WGS sequence"/>
</dbReference>
<name>A0A085LVX6_9BILA</name>
<keyword evidence="2" id="KW-1185">Reference proteome</keyword>
<accession>A0A085LVX6</accession>
<reference evidence="1 2" key="1">
    <citation type="journal article" date="2014" name="Nat. Genet.">
        <title>Genome and transcriptome of the porcine whipworm Trichuris suis.</title>
        <authorList>
            <person name="Jex A.R."/>
            <person name="Nejsum P."/>
            <person name="Schwarz E.M."/>
            <person name="Hu L."/>
            <person name="Young N.D."/>
            <person name="Hall R.S."/>
            <person name="Korhonen P.K."/>
            <person name="Liao S."/>
            <person name="Thamsborg S."/>
            <person name="Xia J."/>
            <person name="Xu P."/>
            <person name="Wang S."/>
            <person name="Scheerlinck J.P."/>
            <person name="Hofmann A."/>
            <person name="Sternberg P.W."/>
            <person name="Wang J."/>
            <person name="Gasser R.B."/>
        </authorList>
    </citation>
    <scope>NUCLEOTIDE SEQUENCE [LARGE SCALE GENOMIC DNA]</scope>
    <source>
        <strain evidence="1">DCEP-RM93M</strain>
    </source>
</reference>
<evidence type="ECO:0000313" key="1">
    <source>
        <dbReference type="EMBL" id="KFD49122.1"/>
    </source>
</evidence>
<gene>
    <name evidence="1" type="ORF">M513_09946</name>
</gene>
<sequence length="83" mass="9583">CWLEKKLKNTRFLFHISVCLGKPRSRGALLQPTYYWSRLARQSRGWSAPMLSLCRQVTVRFAQVAQSSLMYTVLLLFSSTSPD</sequence>
<dbReference type="EMBL" id="KL363277">
    <property type="protein sequence ID" value="KFD49122.1"/>
    <property type="molecule type" value="Genomic_DNA"/>
</dbReference>
<protein>
    <submittedName>
        <fullName evidence="1">Uncharacterized protein</fullName>
    </submittedName>
</protein>
<organism evidence="1 2">
    <name type="scientific">Trichuris suis</name>
    <name type="common">pig whipworm</name>
    <dbReference type="NCBI Taxonomy" id="68888"/>
    <lineage>
        <taxon>Eukaryota</taxon>
        <taxon>Metazoa</taxon>
        <taxon>Ecdysozoa</taxon>
        <taxon>Nematoda</taxon>
        <taxon>Enoplea</taxon>
        <taxon>Dorylaimia</taxon>
        <taxon>Trichinellida</taxon>
        <taxon>Trichuridae</taxon>
        <taxon>Trichuris</taxon>
    </lineage>
</organism>
<proteinExistence type="predicted"/>
<evidence type="ECO:0000313" key="2">
    <source>
        <dbReference type="Proteomes" id="UP000030764"/>
    </source>
</evidence>
<feature type="non-terminal residue" evidence="1">
    <location>
        <position position="1"/>
    </location>
</feature>
<dbReference type="AlphaFoldDB" id="A0A085LVX6"/>